<evidence type="ECO:0000313" key="2">
    <source>
        <dbReference type="Proteomes" id="UP000682892"/>
    </source>
</evidence>
<sequence length="82" mass="9279">MCSKIACVCERLKKTDQNSFQQIYCTANLSNAQPTTIICCYQQSVILLKLFNSLIKLIYVAQTSIVFIPVSLFCPRTPPILF</sequence>
<evidence type="ECO:0000313" key="1">
    <source>
        <dbReference type="EMBL" id="EAT47091.1"/>
    </source>
</evidence>
<reference evidence="1" key="2">
    <citation type="journal article" date="2007" name="Science">
        <title>Genome sequence of Aedes aegypti, a major arbovirus vector.</title>
        <authorList>
            <person name="Nene V."/>
            <person name="Wortman J.R."/>
            <person name="Lawson D."/>
            <person name="Haas B."/>
            <person name="Kodira C."/>
            <person name="Tu Z.J."/>
            <person name="Loftus B."/>
            <person name="Xi Z."/>
            <person name="Megy K."/>
            <person name="Grabherr M."/>
            <person name="Ren Q."/>
            <person name="Zdobnov E.M."/>
            <person name="Lobo N.F."/>
            <person name="Campbell K.S."/>
            <person name="Brown S.E."/>
            <person name="Bonaldo M.F."/>
            <person name="Zhu J."/>
            <person name="Sinkins S.P."/>
            <person name="Hogenkamp D.G."/>
            <person name="Amedeo P."/>
            <person name="Arensburger P."/>
            <person name="Atkinson P.W."/>
            <person name="Bidwell S."/>
            <person name="Biedler J."/>
            <person name="Birney E."/>
            <person name="Bruggner R.V."/>
            <person name="Costas J."/>
            <person name="Coy M.R."/>
            <person name="Crabtree J."/>
            <person name="Crawford M."/>
            <person name="Debruyn B."/>
            <person name="Decaprio D."/>
            <person name="Eiglmeier K."/>
            <person name="Eisenstadt E."/>
            <person name="El-Dorry H."/>
            <person name="Gelbart W.M."/>
            <person name="Gomes S.L."/>
            <person name="Hammond M."/>
            <person name="Hannick L.I."/>
            <person name="Hogan J.R."/>
            <person name="Holmes M.H."/>
            <person name="Jaffe D."/>
            <person name="Johnston J.S."/>
            <person name="Kennedy R.C."/>
            <person name="Koo H."/>
            <person name="Kravitz S."/>
            <person name="Kriventseva E.V."/>
            <person name="Kulp D."/>
            <person name="Labutti K."/>
            <person name="Lee E."/>
            <person name="Li S."/>
            <person name="Lovin D.D."/>
            <person name="Mao C."/>
            <person name="Mauceli E."/>
            <person name="Menck C.F."/>
            <person name="Miller J.R."/>
            <person name="Montgomery P."/>
            <person name="Mori A."/>
            <person name="Nascimento A.L."/>
            <person name="Naveira H.F."/>
            <person name="Nusbaum C."/>
            <person name="O'leary S."/>
            <person name="Orvis J."/>
            <person name="Pertea M."/>
            <person name="Quesneville H."/>
            <person name="Reidenbach K.R."/>
            <person name="Rogers Y.H."/>
            <person name="Roth C.W."/>
            <person name="Schneider J.R."/>
            <person name="Schatz M."/>
            <person name="Shumway M."/>
            <person name="Stanke M."/>
            <person name="Stinson E.O."/>
            <person name="Tubio J.M."/>
            <person name="Vanzee J.P."/>
            <person name="Verjovski-Almeida S."/>
            <person name="Werner D."/>
            <person name="White O."/>
            <person name="Wyder S."/>
            <person name="Zeng Q."/>
            <person name="Zhao Q."/>
            <person name="Zhao Y."/>
            <person name="Hill C.A."/>
            <person name="Raikhel A.S."/>
            <person name="Soares M.B."/>
            <person name="Knudson D.L."/>
            <person name="Lee N.H."/>
            <person name="Galagan J."/>
            <person name="Salzberg S.L."/>
            <person name="Paulsen I.T."/>
            <person name="Dimopoulos G."/>
            <person name="Collins F.H."/>
            <person name="Birren B."/>
            <person name="Fraser-Liggett C.M."/>
            <person name="Severson D.W."/>
        </authorList>
    </citation>
    <scope>NUCLEOTIDE SEQUENCE [LARGE SCALE GENOMIC DNA]</scope>
    <source>
        <strain evidence="1">Liverpool</strain>
    </source>
</reference>
<dbReference type="Proteomes" id="UP000682892">
    <property type="component" value="Unassembled WGS sequence"/>
</dbReference>
<protein>
    <submittedName>
        <fullName evidence="1">AAEL001763-PA</fullName>
    </submittedName>
</protein>
<dbReference type="HOGENOM" id="CLU_2560114_0_0_1"/>
<reference evidence="1" key="1">
    <citation type="submission" date="2005-10" db="EMBL/GenBank/DDBJ databases">
        <authorList>
            <person name="Loftus B.J."/>
            <person name="Nene V.M."/>
            <person name="Hannick L.I."/>
            <person name="Bidwell S."/>
            <person name="Haas B."/>
            <person name="Amedeo P."/>
            <person name="Orvis J."/>
            <person name="Wortman J.R."/>
            <person name="White O.R."/>
            <person name="Salzberg S."/>
            <person name="Shumway M."/>
            <person name="Koo H."/>
            <person name="Zhao Y."/>
            <person name="Holmes M."/>
            <person name="Miller J."/>
            <person name="Schatz M."/>
            <person name="Pop M."/>
            <person name="Pai G."/>
            <person name="Utterback T."/>
            <person name="Rogers Y.-H."/>
            <person name="Kravitz S."/>
            <person name="Fraser C.M."/>
        </authorList>
    </citation>
    <scope>NUCLEOTIDE SEQUENCE</scope>
    <source>
        <strain evidence="1">Liverpool</strain>
    </source>
</reference>
<accession>Q17K94</accession>
<dbReference type="PaxDb" id="7159-AAEL001763-PA"/>
<proteinExistence type="predicted"/>
<gene>
    <name evidence="1" type="ORF">AaeL_AAEL001763</name>
</gene>
<dbReference type="EMBL" id="CH477227">
    <property type="protein sequence ID" value="EAT47091.1"/>
    <property type="molecule type" value="Genomic_DNA"/>
</dbReference>
<organism evidence="1 2">
    <name type="scientific">Aedes aegypti</name>
    <name type="common">Yellowfever mosquito</name>
    <name type="synonym">Culex aegypti</name>
    <dbReference type="NCBI Taxonomy" id="7159"/>
    <lineage>
        <taxon>Eukaryota</taxon>
        <taxon>Metazoa</taxon>
        <taxon>Ecdysozoa</taxon>
        <taxon>Arthropoda</taxon>
        <taxon>Hexapoda</taxon>
        <taxon>Insecta</taxon>
        <taxon>Pterygota</taxon>
        <taxon>Neoptera</taxon>
        <taxon>Endopterygota</taxon>
        <taxon>Diptera</taxon>
        <taxon>Nematocera</taxon>
        <taxon>Culicoidea</taxon>
        <taxon>Culicidae</taxon>
        <taxon>Culicinae</taxon>
        <taxon>Aedini</taxon>
        <taxon>Aedes</taxon>
        <taxon>Stegomyia</taxon>
    </lineage>
</organism>
<dbReference type="AlphaFoldDB" id="Q17K94"/>
<reference evidence="1" key="3">
    <citation type="submission" date="2012-09" db="EMBL/GenBank/DDBJ databases">
        <authorList>
            <consortium name="VectorBase"/>
        </authorList>
    </citation>
    <scope>NUCLEOTIDE SEQUENCE</scope>
    <source>
        <strain evidence="1">Liverpool</strain>
    </source>
</reference>
<name>Q17K94_AEDAE</name>